<accession>A0A1E3S3B4</accession>
<evidence type="ECO:0000313" key="1">
    <source>
        <dbReference type="EMBL" id="ODQ96675.1"/>
    </source>
</evidence>
<dbReference type="Proteomes" id="UP000094243">
    <property type="component" value="Unassembled WGS sequence"/>
</dbReference>
<dbReference type="AlphaFoldDB" id="A0A1E3S3B4"/>
<reference evidence="2" key="1">
    <citation type="submission" date="2016-09" db="EMBL/GenBank/DDBJ databases">
        <authorList>
            <person name="Greninger A.L."/>
            <person name="Jerome K.R."/>
            <person name="Mcnair B."/>
            <person name="Wallis C."/>
            <person name="Fang F."/>
        </authorList>
    </citation>
    <scope>NUCLEOTIDE SEQUENCE [LARGE SCALE GENOMIC DNA]</scope>
    <source>
        <strain evidence="2">M7</strain>
    </source>
</reference>
<dbReference type="InterPro" id="IPR021145">
    <property type="entry name" value="Portal_protein_SPP1_Gp6-like"/>
</dbReference>
<proteinExistence type="predicted"/>
<keyword evidence="2" id="KW-1185">Reference proteome</keyword>
<evidence type="ECO:0008006" key="3">
    <source>
        <dbReference type="Google" id="ProtNLM"/>
    </source>
</evidence>
<gene>
    <name evidence="1" type="ORF">BHQ17_00055</name>
</gene>
<evidence type="ECO:0000313" key="2">
    <source>
        <dbReference type="Proteomes" id="UP000094243"/>
    </source>
</evidence>
<sequence>METLDSYQARYELLQKYASGTQQLAWISPESRKMLGNRLSRMAVNIPALAVSSLVERLRPIGYSNPRAWELFMEQDLDVLASQAMTDSLTFSKGFVLVWAKNGIPVATVESPFQCAVLRDPADRSPLAGVKRYTTKTESHSYIYTPESVQHWRADSPSPALGGYELVEELVNPLGVVPLVEFDNGRSEISDLMPLVDSLNKLVLDMMTASEAAGKPRRWISGLELKEQPRLDSEGAPVLDDDGDPIIDVVSPIDDVNVIQTMISENEETKFGQLPASDLSGFEAGVRIIVSSIMAVSALPSHYLGVLTSQPTSSDALRASEASLTARAEQRQLAFSRPLEQVGRLLLAVETGAAPDMPLRVSWADAATRSVAQDADAASKLYQIGLLSRETTLRRLGFTDAEIAEEMRRHQNDMQLGEDAKVGSYLAAINRTRTFEGTDAVRN</sequence>
<name>A0A1E3S3B4_9MYCO</name>
<protein>
    <recommendedName>
        <fullName evidence="3">Phage portal protein</fullName>
    </recommendedName>
</protein>
<dbReference type="EMBL" id="MIGZ01000001">
    <property type="protein sequence ID" value="ODQ96675.1"/>
    <property type="molecule type" value="Genomic_DNA"/>
</dbReference>
<organism evidence="1 2">
    <name type="scientific">Mycolicibacterium holsaticum</name>
    <dbReference type="NCBI Taxonomy" id="152142"/>
    <lineage>
        <taxon>Bacteria</taxon>
        <taxon>Bacillati</taxon>
        <taxon>Actinomycetota</taxon>
        <taxon>Actinomycetes</taxon>
        <taxon>Mycobacteriales</taxon>
        <taxon>Mycobacteriaceae</taxon>
        <taxon>Mycolicibacterium</taxon>
    </lineage>
</organism>
<dbReference type="Pfam" id="PF05133">
    <property type="entry name" value="SPP1_portal"/>
    <property type="match status" value="1"/>
</dbReference>
<comment type="caution">
    <text evidence="1">The sequence shown here is derived from an EMBL/GenBank/DDBJ whole genome shotgun (WGS) entry which is preliminary data.</text>
</comment>